<dbReference type="EMBL" id="MLJW01001252">
    <property type="protein sequence ID" value="OIQ79224.1"/>
    <property type="molecule type" value="Genomic_DNA"/>
</dbReference>
<dbReference type="InterPro" id="IPR010353">
    <property type="entry name" value="DmpK"/>
</dbReference>
<comment type="caution">
    <text evidence="1">The sequence shown here is derived from an EMBL/GenBank/DDBJ whole genome shotgun (WGS) entry which is preliminary data.</text>
</comment>
<organism evidence="1">
    <name type="scientific">mine drainage metagenome</name>
    <dbReference type="NCBI Taxonomy" id="410659"/>
    <lineage>
        <taxon>unclassified sequences</taxon>
        <taxon>metagenomes</taxon>
        <taxon>ecological metagenomes</taxon>
    </lineage>
</organism>
<evidence type="ECO:0000313" key="1">
    <source>
        <dbReference type="EMBL" id="OIQ79224.1"/>
    </source>
</evidence>
<protein>
    <submittedName>
        <fullName evidence="1">Phenol hydroxylase subunit</fullName>
    </submittedName>
</protein>
<proteinExistence type="predicted"/>
<dbReference type="AlphaFoldDB" id="A0A1J5Q757"/>
<dbReference type="Pfam" id="PF06099">
    <property type="entry name" value="Phenol_hyd_sub"/>
    <property type="match status" value="1"/>
</dbReference>
<sequence length="83" mass="9130">MERRVCVKSIRNGRFVEFEFSIFDADLSVELIMPIAAFREFCAAQNAIVSNADLLSMTGEAGPAPQPVAGLYRSPAQHRFPNG</sequence>
<gene>
    <name evidence="1" type="ORF">GALL_390350</name>
</gene>
<accession>A0A1J5Q757</accession>
<name>A0A1J5Q757_9ZZZZ</name>
<reference evidence="1" key="1">
    <citation type="submission" date="2016-10" db="EMBL/GenBank/DDBJ databases">
        <title>Sequence of Gallionella enrichment culture.</title>
        <authorList>
            <person name="Poehlein A."/>
            <person name="Muehling M."/>
            <person name="Daniel R."/>
        </authorList>
    </citation>
    <scope>NUCLEOTIDE SEQUENCE</scope>
</reference>